<dbReference type="Proteomes" id="UP000184188">
    <property type="component" value="Unassembled WGS sequence"/>
</dbReference>
<dbReference type="GeneID" id="34609699"/>
<dbReference type="EMBL" id="KV878343">
    <property type="protein sequence ID" value="OJJ46249.1"/>
    <property type="molecule type" value="Genomic_DNA"/>
</dbReference>
<dbReference type="GO" id="GO:0000480">
    <property type="term" value="P:endonucleolytic cleavage in 5'-ETS of tricistronic rRNA transcript (SSU-rRNA, 5.8S rRNA, LSU-rRNA)"/>
    <property type="evidence" value="ECO:0007669"/>
    <property type="project" value="EnsemblFungi"/>
</dbReference>
<dbReference type="PANTHER" id="PTHR11096">
    <property type="entry name" value="RNA 3' TERMINAL PHOSPHATE CYCLASE"/>
    <property type="match status" value="1"/>
</dbReference>
<dbReference type="NCBIfam" id="TIGR03400">
    <property type="entry name" value="18S_RNA_Rcl1p"/>
    <property type="match status" value="1"/>
</dbReference>
<evidence type="ECO:0000313" key="7">
    <source>
        <dbReference type="EMBL" id="OJJ46249.1"/>
    </source>
</evidence>
<dbReference type="InterPro" id="IPR037136">
    <property type="entry name" value="RNA3'_phos_cyclase_dom_sf"/>
</dbReference>
<sequence length="403" mass="42241">MATSQPPLRFTGHKNLVHRLVLATLTGRTVHISQIRSSSPTNPGLAPHEISFLRLLESVTNGSEMEISYTGTILVYKPGLITGSAAGHGTSGGFIRHELPAGCTRGVSYFLVPLCLLAPFSKSPMKVTFTGPGVITSATPAGDLSVDSVRTAILPLYNQFGIFNNIELRVLRRSNIGAHGKGGAGEVQLVFGHQVRLPKTLHLLNPGRIKKIRGVAYSVGVAASNNARMIEVARGVLNPLVPDTYIFSDVSSAPLVPAPERNNASAKKKFGLGFGLSLVAESSTGCFFSADVVSPPSGGQPPEDIGKNCAYQLLETIAKGGCVPPAAASTMVTLMTMGSEDVSRLQIGRAVIADENLIQVARDLSKFGAPGWGIRDAAGENEDGDVIISVVGRGIGNVGRKVA</sequence>
<dbReference type="GO" id="GO:0030686">
    <property type="term" value="C:90S preribosome"/>
    <property type="evidence" value="ECO:0007669"/>
    <property type="project" value="EnsemblFungi"/>
</dbReference>
<dbReference type="SUPFAM" id="SSF55205">
    <property type="entry name" value="EPT/RTPC-like"/>
    <property type="match status" value="1"/>
</dbReference>
<organism evidence="7 8">
    <name type="scientific">Penicilliopsis zonata CBS 506.65</name>
    <dbReference type="NCBI Taxonomy" id="1073090"/>
    <lineage>
        <taxon>Eukaryota</taxon>
        <taxon>Fungi</taxon>
        <taxon>Dikarya</taxon>
        <taxon>Ascomycota</taxon>
        <taxon>Pezizomycotina</taxon>
        <taxon>Eurotiomycetes</taxon>
        <taxon>Eurotiomycetidae</taxon>
        <taxon>Eurotiales</taxon>
        <taxon>Aspergillaceae</taxon>
        <taxon>Penicilliopsis</taxon>
    </lineage>
</organism>
<evidence type="ECO:0000256" key="2">
    <source>
        <dbReference type="ARBA" id="ARBA00007089"/>
    </source>
</evidence>
<dbReference type="GO" id="GO:0008047">
    <property type="term" value="F:enzyme activator activity"/>
    <property type="evidence" value="ECO:0007669"/>
    <property type="project" value="EnsemblFungi"/>
</dbReference>
<dbReference type="InterPro" id="IPR013792">
    <property type="entry name" value="RNA3'P_cycl/enolpyr_Trfase_a/b"/>
</dbReference>
<dbReference type="FunFam" id="3.30.360.20:FF:000004">
    <property type="entry name" value="18S rRNA biogenesis protein"/>
    <property type="match status" value="1"/>
</dbReference>
<dbReference type="InterPro" id="IPR016443">
    <property type="entry name" value="RNA3'_term_phos_cyc_type_2"/>
</dbReference>
<evidence type="ECO:0000259" key="6">
    <source>
        <dbReference type="Pfam" id="PF05189"/>
    </source>
</evidence>
<keyword evidence="3" id="KW-0690">Ribosome biogenesis</keyword>
<dbReference type="Gene3D" id="3.65.10.20">
    <property type="entry name" value="RNA 3'-terminal phosphate cyclase domain"/>
    <property type="match status" value="1"/>
</dbReference>
<protein>
    <recommendedName>
        <fullName evidence="9">18S rRNA biogenesis protein RCL1</fullName>
    </recommendedName>
</protein>
<dbReference type="AlphaFoldDB" id="A0A1L9SGE1"/>
<dbReference type="VEuPathDB" id="FungiDB:ASPZODRAFT_133273"/>
<dbReference type="GO" id="GO:0032040">
    <property type="term" value="C:small-subunit processome"/>
    <property type="evidence" value="ECO:0007669"/>
    <property type="project" value="EnsemblFungi"/>
</dbReference>
<dbReference type="STRING" id="1073090.A0A1L9SGE1"/>
<dbReference type="RefSeq" id="XP_022580759.1">
    <property type="nucleotide sequence ID" value="XM_022723234.1"/>
</dbReference>
<dbReference type="InterPro" id="IPR013791">
    <property type="entry name" value="RNA3'-term_phos_cycl_insert"/>
</dbReference>
<reference evidence="8" key="1">
    <citation type="journal article" date="2017" name="Genome Biol.">
        <title>Comparative genomics reveals high biological diversity and specific adaptations in the industrially and medically important fungal genus Aspergillus.</title>
        <authorList>
            <person name="de Vries R.P."/>
            <person name="Riley R."/>
            <person name="Wiebenga A."/>
            <person name="Aguilar-Osorio G."/>
            <person name="Amillis S."/>
            <person name="Uchima C.A."/>
            <person name="Anderluh G."/>
            <person name="Asadollahi M."/>
            <person name="Askin M."/>
            <person name="Barry K."/>
            <person name="Battaglia E."/>
            <person name="Bayram O."/>
            <person name="Benocci T."/>
            <person name="Braus-Stromeyer S.A."/>
            <person name="Caldana C."/>
            <person name="Canovas D."/>
            <person name="Cerqueira G.C."/>
            <person name="Chen F."/>
            <person name="Chen W."/>
            <person name="Choi C."/>
            <person name="Clum A."/>
            <person name="Dos Santos R.A."/>
            <person name="Damasio A.R."/>
            <person name="Diallinas G."/>
            <person name="Emri T."/>
            <person name="Fekete E."/>
            <person name="Flipphi M."/>
            <person name="Freyberg S."/>
            <person name="Gallo A."/>
            <person name="Gournas C."/>
            <person name="Habgood R."/>
            <person name="Hainaut M."/>
            <person name="Harispe M.L."/>
            <person name="Henrissat B."/>
            <person name="Hilden K.S."/>
            <person name="Hope R."/>
            <person name="Hossain A."/>
            <person name="Karabika E."/>
            <person name="Karaffa L."/>
            <person name="Karanyi Z."/>
            <person name="Krasevec N."/>
            <person name="Kuo A."/>
            <person name="Kusch H."/>
            <person name="LaButti K."/>
            <person name="Lagendijk E.L."/>
            <person name="Lapidus A."/>
            <person name="Levasseur A."/>
            <person name="Lindquist E."/>
            <person name="Lipzen A."/>
            <person name="Logrieco A.F."/>
            <person name="MacCabe A."/>
            <person name="Maekelae M.R."/>
            <person name="Malavazi I."/>
            <person name="Melin P."/>
            <person name="Meyer V."/>
            <person name="Mielnichuk N."/>
            <person name="Miskei M."/>
            <person name="Molnar A.P."/>
            <person name="Mule G."/>
            <person name="Ngan C.Y."/>
            <person name="Orejas M."/>
            <person name="Orosz E."/>
            <person name="Ouedraogo J.P."/>
            <person name="Overkamp K.M."/>
            <person name="Park H.-S."/>
            <person name="Perrone G."/>
            <person name="Piumi F."/>
            <person name="Punt P.J."/>
            <person name="Ram A.F."/>
            <person name="Ramon A."/>
            <person name="Rauscher S."/>
            <person name="Record E."/>
            <person name="Riano-Pachon D.M."/>
            <person name="Robert V."/>
            <person name="Roehrig J."/>
            <person name="Ruller R."/>
            <person name="Salamov A."/>
            <person name="Salih N.S."/>
            <person name="Samson R.A."/>
            <person name="Sandor E."/>
            <person name="Sanguinetti M."/>
            <person name="Schuetze T."/>
            <person name="Sepcic K."/>
            <person name="Shelest E."/>
            <person name="Sherlock G."/>
            <person name="Sophianopoulou V."/>
            <person name="Squina F.M."/>
            <person name="Sun H."/>
            <person name="Susca A."/>
            <person name="Todd R.B."/>
            <person name="Tsang A."/>
            <person name="Unkles S.E."/>
            <person name="van de Wiele N."/>
            <person name="van Rossen-Uffink D."/>
            <person name="Oliveira J.V."/>
            <person name="Vesth T.C."/>
            <person name="Visser J."/>
            <person name="Yu J.-H."/>
            <person name="Zhou M."/>
            <person name="Andersen M.R."/>
            <person name="Archer D.B."/>
            <person name="Baker S.E."/>
            <person name="Benoit I."/>
            <person name="Brakhage A.A."/>
            <person name="Braus G.H."/>
            <person name="Fischer R."/>
            <person name="Frisvad J.C."/>
            <person name="Goldman G.H."/>
            <person name="Houbraken J."/>
            <person name="Oakley B."/>
            <person name="Pocsi I."/>
            <person name="Scazzocchio C."/>
            <person name="Seiboth B."/>
            <person name="vanKuyk P.A."/>
            <person name="Wortman J."/>
            <person name="Dyer P.S."/>
            <person name="Grigoriev I.V."/>
        </authorList>
    </citation>
    <scope>NUCLEOTIDE SEQUENCE [LARGE SCALE GENOMIC DNA]</scope>
    <source>
        <strain evidence="8">CBS 506.65</strain>
    </source>
</reference>
<evidence type="ECO:0000256" key="1">
    <source>
        <dbReference type="ARBA" id="ARBA00004604"/>
    </source>
</evidence>
<evidence type="ECO:0000313" key="8">
    <source>
        <dbReference type="Proteomes" id="UP000184188"/>
    </source>
</evidence>
<evidence type="ECO:0000256" key="3">
    <source>
        <dbReference type="ARBA" id="ARBA00022517"/>
    </source>
</evidence>
<dbReference type="CDD" id="cd00875">
    <property type="entry name" value="RNA_Cyclase_Class_I"/>
    <property type="match status" value="1"/>
</dbReference>
<keyword evidence="4" id="KW-0539">Nucleus</keyword>
<feature type="domain" description="RNA 3'-terminal phosphate cyclase" evidence="5">
    <location>
        <begin position="9"/>
        <end position="364"/>
    </location>
</feature>
<proteinExistence type="inferred from homology"/>
<dbReference type="Pfam" id="PF01137">
    <property type="entry name" value="RTC"/>
    <property type="match status" value="1"/>
</dbReference>
<dbReference type="GO" id="GO:2000232">
    <property type="term" value="P:regulation of rRNA processing"/>
    <property type="evidence" value="ECO:0007669"/>
    <property type="project" value="EnsemblFungi"/>
</dbReference>
<evidence type="ECO:0008006" key="9">
    <source>
        <dbReference type="Google" id="ProtNLM"/>
    </source>
</evidence>
<dbReference type="OrthoDB" id="1911237at2759"/>
<comment type="subcellular location">
    <subcellularLocation>
        <location evidence="1">Nucleus</location>
        <location evidence="1">Nucleolus</location>
    </subcellularLocation>
</comment>
<gene>
    <name evidence="7" type="ORF">ASPZODRAFT_133273</name>
</gene>
<comment type="similarity">
    <text evidence="2">Belongs to the RNA 3'-terminal cyclase family. Type 2 subfamily.</text>
</comment>
<dbReference type="InterPro" id="IPR036553">
    <property type="entry name" value="RPTC_insert"/>
</dbReference>
<dbReference type="GO" id="GO:0004521">
    <property type="term" value="F:RNA endonuclease activity"/>
    <property type="evidence" value="ECO:0007669"/>
    <property type="project" value="EnsemblFungi"/>
</dbReference>
<feature type="domain" description="RNA 3'-terminal phosphate cyclase insert" evidence="6">
    <location>
        <begin position="205"/>
        <end position="318"/>
    </location>
</feature>
<evidence type="ECO:0000259" key="5">
    <source>
        <dbReference type="Pfam" id="PF01137"/>
    </source>
</evidence>
<dbReference type="Gene3D" id="3.30.360.20">
    <property type="entry name" value="RNA 3'-terminal phosphate cyclase, insert domain"/>
    <property type="match status" value="1"/>
</dbReference>
<dbReference type="Pfam" id="PF05189">
    <property type="entry name" value="RTC_insert"/>
    <property type="match status" value="1"/>
</dbReference>
<dbReference type="GO" id="GO:0000447">
    <property type="term" value="P:endonucleolytic cleavage in ITS1 to separate SSU-rRNA from 5.8S rRNA and LSU-rRNA from tricistronic rRNA transcript (SSU-rRNA, 5.8S rRNA, LSU-rRNA)"/>
    <property type="evidence" value="ECO:0007669"/>
    <property type="project" value="EnsemblFungi"/>
</dbReference>
<dbReference type="InterPro" id="IPR000228">
    <property type="entry name" value="RNA3'_term_phos_cyc"/>
</dbReference>
<evidence type="ECO:0000256" key="4">
    <source>
        <dbReference type="ARBA" id="ARBA00023242"/>
    </source>
</evidence>
<name>A0A1L9SGE1_9EURO</name>
<dbReference type="GO" id="GO:0000472">
    <property type="term" value="P:endonucleolytic cleavage to generate mature 5'-end of SSU-rRNA from (SSU-rRNA, 5.8S rRNA, LSU-rRNA)"/>
    <property type="evidence" value="ECO:0007669"/>
    <property type="project" value="EnsemblFungi"/>
</dbReference>
<keyword evidence="8" id="KW-1185">Reference proteome</keyword>
<dbReference type="PANTHER" id="PTHR11096:SF1">
    <property type="entry name" value="RNA 3'-TERMINAL PHOSPHATE CYCLASE-LIKE PROTEIN"/>
    <property type="match status" value="1"/>
</dbReference>
<accession>A0A1L9SGE1</accession>
<dbReference type="InterPro" id="IPR023797">
    <property type="entry name" value="RNA3'_phos_cyclase_dom"/>
</dbReference>